<dbReference type="Gene3D" id="2.30.30.40">
    <property type="entry name" value="SH3 Domains"/>
    <property type="match status" value="1"/>
</dbReference>
<dbReference type="EMBL" id="JACHVC010000005">
    <property type="protein sequence ID" value="MBC2605070.1"/>
    <property type="molecule type" value="Genomic_DNA"/>
</dbReference>
<sequence length="331" mass="37203">MSLKTTTNQVSTKTDILLEVGTNEVEVFEFNIAGQHYGVNVAKVNQIIQRDQLKITRADCPPNGVLGSITFRGKPTMTIDLRSILGIYEEEPDSSRALMLVTQFNDQTVAFAIDGAERIHRVSWERFEPISSSFAQENPYVNGIIRLEDRLVLILDLEYILTLINPKLGMVVDSQKINKIEQEFKPRDHIKILFAEDSAMIRKMVFNQLNEVGFTNIELATNGKEALDKVRAAHEDSKATGKPFNEYYDLILTDIEMPVMDGLTFCKNVKQDLKVDTPLIVFSSLINDQMIAKCKAVGANGWGTKPKVNLIVDIIDRLIVNGEEDIADLLN</sequence>
<organism evidence="4 5">
    <name type="scientific">Pelagicoccus albus</name>
    <dbReference type="NCBI Taxonomy" id="415222"/>
    <lineage>
        <taxon>Bacteria</taxon>
        <taxon>Pseudomonadati</taxon>
        <taxon>Verrucomicrobiota</taxon>
        <taxon>Opitutia</taxon>
        <taxon>Puniceicoccales</taxon>
        <taxon>Pelagicoccaceae</taxon>
        <taxon>Pelagicoccus</taxon>
    </lineage>
</organism>
<evidence type="ECO:0000259" key="3">
    <source>
        <dbReference type="PROSITE" id="PS50851"/>
    </source>
</evidence>
<dbReference type="Gene3D" id="2.40.50.180">
    <property type="entry name" value="CheA-289, Domain 4"/>
    <property type="match status" value="1"/>
</dbReference>
<keyword evidence="1" id="KW-0597">Phosphoprotein</keyword>
<dbReference type="InterPro" id="IPR002545">
    <property type="entry name" value="CheW-lke_dom"/>
</dbReference>
<feature type="domain" description="CheW-like" evidence="3">
    <location>
        <begin position="24"/>
        <end position="166"/>
    </location>
</feature>
<dbReference type="Gene3D" id="3.40.50.2300">
    <property type="match status" value="1"/>
</dbReference>
<evidence type="ECO:0000256" key="1">
    <source>
        <dbReference type="PROSITE-ProRule" id="PRU00169"/>
    </source>
</evidence>
<evidence type="ECO:0000313" key="5">
    <source>
        <dbReference type="Proteomes" id="UP000526501"/>
    </source>
</evidence>
<evidence type="ECO:0000259" key="2">
    <source>
        <dbReference type="PROSITE" id="PS50110"/>
    </source>
</evidence>
<dbReference type="AlphaFoldDB" id="A0A7X1B634"/>
<protein>
    <submittedName>
        <fullName evidence="4">Chemotaxis protein CheV</fullName>
    </submittedName>
</protein>
<dbReference type="PROSITE" id="PS50110">
    <property type="entry name" value="RESPONSE_REGULATORY"/>
    <property type="match status" value="1"/>
</dbReference>
<dbReference type="SMART" id="SM00260">
    <property type="entry name" value="CheW"/>
    <property type="match status" value="1"/>
</dbReference>
<name>A0A7X1B634_9BACT</name>
<dbReference type="Pfam" id="PF01584">
    <property type="entry name" value="CheW"/>
    <property type="match status" value="1"/>
</dbReference>
<dbReference type="InterPro" id="IPR036061">
    <property type="entry name" value="CheW-like_dom_sf"/>
</dbReference>
<keyword evidence="5" id="KW-1185">Reference proteome</keyword>
<dbReference type="RefSeq" id="WP_185658951.1">
    <property type="nucleotide sequence ID" value="NZ_CAWPOO010000005.1"/>
</dbReference>
<dbReference type="SUPFAM" id="SSF50341">
    <property type="entry name" value="CheW-like"/>
    <property type="match status" value="1"/>
</dbReference>
<feature type="domain" description="Response regulatory" evidence="2">
    <location>
        <begin position="191"/>
        <end position="320"/>
    </location>
</feature>
<reference evidence="4 5" key="1">
    <citation type="submission" date="2020-07" db="EMBL/GenBank/DDBJ databases">
        <authorList>
            <person name="Feng X."/>
        </authorList>
    </citation>
    <scope>NUCLEOTIDE SEQUENCE [LARGE SCALE GENOMIC DNA]</scope>
    <source>
        <strain evidence="4 5">JCM23202</strain>
    </source>
</reference>
<dbReference type="SMART" id="SM00448">
    <property type="entry name" value="REC"/>
    <property type="match status" value="1"/>
</dbReference>
<comment type="caution">
    <text evidence="4">The sequence shown here is derived from an EMBL/GenBank/DDBJ whole genome shotgun (WGS) entry which is preliminary data.</text>
</comment>
<dbReference type="InterPro" id="IPR001789">
    <property type="entry name" value="Sig_transdc_resp-reg_receiver"/>
</dbReference>
<dbReference type="GO" id="GO:0006935">
    <property type="term" value="P:chemotaxis"/>
    <property type="evidence" value="ECO:0007669"/>
    <property type="project" value="InterPro"/>
</dbReference>
<dbReference type="SUPFAM" id="SSF52172">
    <property type="entry name" value="CheY-like"/>
    <property type="match status" value="1"/>
</dbReference>
<proteinExistence type="predicted"/>
<dbReference type="Pfam" id="PF00072">
    <property type="entry name" value="Response_reg"/>
    <property type="match status" value="1"/>
</dbReference>
<dbReference type="Proteomes" id="UP000526501">
    <property type="component" value="Unassembled WGS sequence"/>
</dbReference>
<dbReference type="InterPro" id="IPR011006">
    <property type="entry name" value="CheY-like_superfamily"/>
</dbReference>
<feature type="modified residue" description="4-aspartylphosphate" evidence="1">
    <location>
        <position position="254"/>
    </location>
</feature>
<evidence type="ECO:0000313" key="4">
    <source>
        <dbReference type="EMBL" id="MBC2605070.1"/>
    </source>
</evidence>
<accession>A0A7X1B634</accession>
<gene>
    <name evidence="4" type="ORF">H5P27_03345</name>
</gene>
<dbReference type="PANTHER" id="PTHR47233:SF3">
    <property type="entry name" value="CHEMOTAXIS PROTEIN CHEV"/>
    <property type="match status" value="1"/>
</dbReference>
<dbReference type="PANTHER" id="PTHR47233">
    <property type="entry name" value="CHEMOTAXIS PROTEIN CHEV"/>
    <property type="match status" value="1"/>
</dbReference>
<dbReference type="PROSITE" id="PS50851">
    <property type="entry name" value="CHEW"/>
    <property type="match status" value="1"/>
</dbReference>
<dbReference type="GO" id="GO:0000160">
    <property type="term" value="P:phosphorelay signal transduction system"/>
    <property type="evidence" value="ECO:0007669"/>
    <property type="project" value="InterPro"/>
</dbReference>